<sequence>MYFPRLTYLPVAAALLSFGLTDPNSVCFSFGVDFVDEGDYFINSQSNESFTCVSTFQGCNEDVADVLLVDPSGDEYLCSQIPTTPADTPQLSTCPILKSQMVSGDWMVLVLGNNDDGFPFAWQRDISLDVGPQVTTTYTPTVTYDVTTTPTITSVTTSTETISSTVGPFTTITVPSKTAKFTVTVTPKPVTTSVTKTFTRSRYTWTKDLQITTTTVTATCTIPTRRKDKPATYSPTLIHPAAIETPTGRPFHRIMRKADRAVDFEYARRRIEAAKARRDQKAKEIAAPIKERAPDAPTLTITDPTPVETTITHTDPPVTTTESMLLTTTTTTTLPPVTFYSGIYTSTTTLPTPTSTRIYWTYTTTVITNTIHVTWTRTSTVTPTASVTACRRVGGHIGTLRL</sequence>
<dbReference type="AlphaFoldDB" id="A0A9P4N3H3"/>
<name>A0A9P4N3H3_9PLEO</name>
<evidence type="ECO:0000313" key="4">
    <source>
        <dbReference type="Proteomes" id="UP000800093"/>
    </source>
</evidence>
<proteinExistence type="predicted"/>
<dbReference type="OrthoDB" id="3937708at2759"/>
<gene>
    <name evidence="3" type="ORF">CC78DRAFT_533076</name>
</gene>
<reference evidence="4" key="1">
    <citation type="journal article" date="2020" name="Stud. Mycol.">
        <title>101 Dothideomycetes genomes: A test case for predicting lifestyles and emergence of pathogens.</title>
        <authorList>
            <person name="Haridas S."/>
            <person name="Albert R."/>
            <person name="Binder M."/>
            <person name="Bloem J."/>
            <person name="LaButti K."/>
            <person name="Salamov A."/>
            <person name="Andreopoulos B."/>
            <person name="Baker S."/>
            <person name="Barry K."/>
            <person name="Bills G."/>
            <person name="Bluhm B."/>
            <person name="Cannon C."/>
            <person name="Castanera R."/>
            <person name="Culley D."/>
            <person name="Daum C."/>
            <person name="Ezra D."/>
            <person name="Gonzalez J."/>
            <person name="Henrissat B."/>
            <person name="Kuo A."/>
            <person name="Liang C."/>
            <person name="Lipzen A."/>
            <person name="Lutzoni F."/>
            <person name="Magnuson J."/>
            <person name="Mondo S."/>
            <person name="Nolan M."/>
            <person name="Ohm R."/>
            <person name="Pangilinan J."/>
            <person name="Park H.-J."/>
            <person name="Ramirez L."/>
            <person name="Alfaro M."/>
            <person name="Sun H."/>
            <person name="Tritt A."/>
            <person name="Yoshinaga Y."/>
            <person name="Zwiers L.-H."/>
            <person name="Turgeon B."/>
            <person name="Goodwin S."/>
            <person name="Spatafora J."/>
            <person name="Crous P."/>
            <person name="Grigoriev I."/>
        </authorList>
    </citation>
    <scope>NUCLEOTIDE SEQUENCE [LARGE SCALE GENOMIC DNA]</scope>
    <source>
        <strain evidence="4">CBS 304.66</strain>
    </source>
</reference>
<evidence type="ECO:0000313" key="3">
    <source>
        <dbReference type="EMBL" id="KAF2264477.1"/>
    </source>
</evidence>
<evidence type="ECO:0000256" key="2">
    <source>
        <dbReference type="SAM" id="SignalP"/>
    </source>
</evidence>
<feature type="region of interest" description="Disordered" evidence="1">
    <location>
        <begin position="296"/>
        <end position="317"/>
    </location>
</feature>
<accession>A0A9P4N3H3</accession>
<dbReference type="Proteomes" id="UP000800093">
    <property type="component" value="Unassembled WGS sequence"/>
</dbReference>
<comment type="caution">
    <text evidence="3">The sequence shown here is derived from an EMBL/GenBank/DDBJ whole genome shotgun (WGS) entry which is preliminary data.</text>
</comment>
<keyword evidence="2" id="KW-0732">Signal</keyword>
<keyword evidence="4" id="KW-1185">Reference proteome</keyword>
<feature type="chain" id="PRO_5040249403" evidence="2">
    <location>
        <begin position="22"/>
        <end position="402"/>
    </location>
</feature>
<protein>
    <submittedName>
        <fullName evidence="3">Uncharacterized protein</fullName>
    </submittedName>
</protein>
<dbReference type="EMBL" id="ML986615">
    <property type="protein sequence ID" value="KAF2264477.1"/>
    <property type="molecule type" value="Genomic_DNA"/>
</dbReference>
<organism evidence="3 4">
    <name type="scientific">Lojkania enalia</name>
    <dbReference type="NCBI Taxonomy" id="147567"/>
    <lineage>
        <taxon>Eukaryota</taxon>
        <taxon>Fungi</taxon>
        <taxon>Dikarya</taxon>
        <taxon>Ascomycota</taxon>
        <taxon>Pezizomycotina</taxon>
        <taxon>Dothideomycetes</taxon>
        <taxon>Pleosporomycetidae</taxon>
        <taxon>Pleosporales</taxon>
        <taxon>Pleosporales incertae sedis</taxon>
        <taxon>Lojkania</taxon>
    </lineage>
</organism>
<feature type="signal peptide" evidence="2">
    <location>
        <begin position="1"/>
        <end position="21"/>
    </location>
</feature>
<evidence type="ECO:0000256" key="1">
    <source>
        <dbReference type="SAM" id="MobiDB-lite"/>
    </source>
</evidence>